<sequence length="215" mass="24137">MSSLHSPFLARLCMYTYCTHRPPADVACMHAFAVCHLPTLGWAAFVVGVLRCDAMRCADPSVGRSVGRAADTDTCKASKQDSCSRQTRAQDITARSNLRDCCVVLGERSMKTIIADVYLSTDVSMCRSGGQAGRQAGRWRIPCCELVMNGEREGLEKKENRQKGKQGRYNWRWRACEMAMCGVSACDGGDRQRLDPRVRVLYRTVHPCRYVKRKM</sequence>
<name>A0ABR1Y4V1_9PEZI</name>
<accession>A0ABR1Y4V1</accession>
<reference evidence="1 2" key="1">
    <citation type="journal article" date="2022" name="G3 (Bethesda)">
        <title>Enemy or ally: a genomic approach to elucidate the lifestyle of Phyllosticta citrichinaensis.</title>
        <authorList>
            <person name="Buijs V.A."/>
            <person name="Groenewald J.Z."/>
            <person name="Haridas S."/>
            <person name="LaButti K.M."/>
            <person name="Lipzen A."/>
            <person name="Martin F.M."/>
            <person name="Barry K."/>
            <person name="Grigoriev I.V."/>
            <person name="Crous P.W."/>
            <person name="Seidl M.F."/>
        </authorList>
    </citation>
    <scope>NUCLEOTIDE SEQUENCE [LARGE SCALE GENOMIC DNA]</scope>
    <source>
        <strain evidence="1 2">CBS 129764</strain>
    </source>
</reference>
<protein>
    <submittedName>
        <fullName evidence="1">Uncharacterized protein</fullName>
    </submittedName>
</protein>
<evidence type="ECO:0000313" key="1">
    <source>
        <dbReference type="EMBL" id="KAK8176877.1"/>
    </source>
</evidence>
<evidence type="ECO:0000313" key="2">
    <source>
        <dbReference type="Proteomes" id="UP001456524"/>
    </source>
</evidence>
<organism evidence="1 2">
    <name type="scientific">Phyllosticta citrichinensis</name>
    <dbReference type="NCBI Taxonomy" id="1130410"/>
    <lineage>
        <taxon>Eukaryota</taxon>
        <taxon>Fungi</taxon>
        <taxon>Dikarya</taxon>
        <taxon>Ascomycota</taxon>
        <taxon>Pezizomycotina</taxon>
        <taxon>Dothideomycetes</taxon>
        <taxon>Dothideomycetes incertae sedis</taxon>
        <taxon>Botryosphaeriales</taxon>
        <taxon>Phyllostictaceae</taxon>
        <taxon>Phyllosticta</taxon>
    </lineage>
</organism>
<comment type="caution">
    <text evidence="1">The sequence shown here is derived from an EMBL/GenBank/DDBJ whole genome shotgun (WGS) entry which is preliminary data.</text>
</comment>
<dbReference type="EMBL" id="JBBWUH010000001">
    <property type="protein sequence ID" value="KAK8176877.1"/>
    <property type="molecule type" value="Genomic_DNA"/>
</dbReference>
<proteinExistence type="predicted"/>
<gene>
    <name evidence="1" type="ORF">IWX90DRAFT_724</name>
</gene>
<keyword evidence="2" id="KW-1185">Reference proteome</keyword>
<dbReference type="Proteomes" id="UP001456524">
    <property type="component" value="Unassembled WGS sequence"/>
</dbReference>